<protein>
    <recommendedName>
        <fullName evidence="7">PAS domain S-box-containing protein/diguanylate cyclase (GGDEF) domain-containing protein</fullName>
    </recommendedName>
</protein>
<accession>A0A918XSY4</accession>
<dbReference type="Gene3D" id="3.20.20.450">
    <property type="entry name" value="EAL domain"/>
    <property type="match status" value="1"/>
</dbReference>
<reference evidence="5" key="1">
    <citation type="journal article" date="2014" name="Int. J. Syst. Evol. Microbiol.">
        <title>Complete genome sequence of Corynebacterium casei LMG S-19264T (=DSM 44701T), isolated from a smear-ripened cheese.</title>
        <authorList>
            <consortium name="US DOE Joint Genome Institute (JGI-PGF)"/>
            <person name="Walter F."/>
            <person name="Albersmeier A."/>
            <person name="Kalinowski J."/>
            <person name="Ruckert C."/>
        </authorList>
    </citation>
    <scope>NUCLEOTIDE SEQUENCE</scope>
    <source>
        <strain evidence="5">KCTC 42651</strain>
    </source>
</reference>
<dbReference type="SMART" id="SM00052">
    <property type="entry name" value="EAL"/>
    <property type="match status" value="1"/>
</dbReference>
<sequence>MSTVAPLAGMPTVDVAVQSAIDAIDDSFLVLDADDRLVAFNAGALRAFPHLEPELVAGARFQELIRRDAEVLHERGMIDDVERAVADRMRRHALPNSSYESRQPDGRWFRSEDRPMAGGGRVVITRDITDERRHAEEAARYTKLLRGTLENISQGLCAFDAAYRLMTWNAQLFELLDLPHTFAQVGTPMIDMIRFLARRGDLGPGDVGELTEEVYRMSTQTRGTIYERRDTRGRTLEIRLRPLSDGGLVATYSDVTDRHKVLTALRESEERYALAAAGANDGLWDWNLGSNRIFFSDRWKEMLGFAADEISDGAEEWFSRIHPEDVQRVTAQIDAHLSGAAANFESEHRVRHFDDSYRWMLVRGLAVRDSDGNAYRIAGSMTDITERKRSEEQAIHDALHDSLTSLANRTLFLERVRQALARQRRTPSAQFAVIYLDLDRFKVVNESLGHVHGDDLIIAAARRLEQNLKFGDTVARLGGDEFAIMLEDVRDKEDATGLSDMLQKALSTPFMLGGKEVFTTASMGIAHSAENYVRPEDILRDAELAMYRAKELGKARSVAFDPAMRGTTVTPLDVETDLRRALERHEMVLNYQPIVSLSDGRIRGFEALARWHHAERGDIPPSEFIPLAEETGMIVELGQWVLRNACAQMVEWNRDFTDQGPFEISVNLSGRQFTQLDLVRMVTNSLEGTGLQANCLKLEITESALMENAQRSAQMLRHLKELDIKVCVDDFGTGYSSLSYLHTFPIDTLKIDKSFVQDMGRNRHNLEIVRTIALLAQNLRLDVIAEGVETPEQLAQLRAIGCGYAQGFLFSRPLTTENVRRLLAENRVW</sequence>
<dbReference type="Proteomes" id="UP000630353">
    <property type="component" value="Unassembled WGS sequence"/>
</dbReference>
<dbReference type="InterPro" id="IPR000160">
    <property type="entry name" value="GGDEF_dom"/>
</dbReference>
<dbReference type="InterPro" id="IPR043128">
    <property type="entry name" value="Rev_trsase/Diguanyl_cyclase"/>
</dbReference>
<feature type="domain" description="PAC" evidence="2">
    <location>
        <begin position="344"/>
        <end position="396"/>
    </location>
</feature>
<keyword evidence="6" id="KW-1185">Reference proteome</keyword>
<evidence type="ECO:0008006" key="7">
    <source>
        <dbReference type="Google" id="ProtNLM"/>
    </source>
</evidence>
<dbReference type="PROSITE" id="PS50112">
    <property type="entry name" value="PAS"/>
    <property type="match status" value="1"/>
</dbReference>
<dbReference type="EMBL" id="BMZS01000005">
    <property type="protein sequence ID" value="GHD50745.1"/>
    <property type="molecule type" value="Genomic_DNA"/>
</dbReference>
<dbReference type="InterPro" id="IPR029787">
    <property type="entry name" value="Nucleotide_cyclase"/>
</dbReference>
<name>A0A918XSY4_9PROT</name>
<dbReference type="Pfam" id="PF08447">
    <property type="entry name" value="PAS_3"/>
    <property type="match status" value="1"/>
</dbReference>
<dbReference type="Gene3D" id="3.30.450.20">
    <property type="entry name" value="PAS domain"/>
    <property type="match status" value="3"/>
</dbReference>
<dbReference type="InterPro" id="IPR000700">
    <property type="entry name" value="PAS-assoc_C"/>
</dbReference>
<feature type="domain" description="EAL" evidence="3">
    <location>
        <begin position="571"/>
        <end position="827"/>
    </location>
</feature>
<dbReference type="InterPro" id="IPR001610">
    <property type="entry name" value="PAC"/>
</dbReference>
<dbReference type="SMART" id="SM00267">
    <property type="entry name" value="GGDEF"/>
    <property type="match status" value="1"/>
</dbReference>
<evidence type="ECO:0000259" key="3">
    <source>
        <dbReference type="PROSITE" id="PS50883"/>
    </source>
</evidence>
<dbReference type="Gene3D" id="3.30.70.270">
    <property type="match status" value="1"/>
</dbReference>
<reference evidence="5" key="2">
    <citation type="submission" date="2020-09" db="EMBL/GenBank/DDBJ databases">
        <authorList>
            <person name="Sun Q."/>
            <person name="Kim S."/>
        </authorList>
    </citation>
    <scope>NUCLEOTIDE SEQUENCE</scope>
    <source>
        <strain evidence="5">KCTC 42651</strain>
    </source>
</reference>
<evidence type="ECO:0000259" key="2">
    <source>
        <dbReference type="PROSITE" id="PS50113"/>
    </source>
</evidence>
<dbReference type="SUPFAM" id="SSF141868">
    <property type="entry name" value="EAL domain-like"/>
    <property type="match status" value="1"/>
</dbReference>
<comment type="caution">
    <text evidence="5">The sequence shown here is derived from an EMBL/GenBank/DDBJ whole genome shotgun (WGS) entry which is preliminary data.</text>
</comment>
<gene>
    <name evidence="5" type="ORF">GCM10017083_24390</name>
</gene>
<dbReference type="FunFam" id="3.20.20.450:FF:000001">
    <property type="entry name" value="Cyclic di-GMP phosphodiesterase yahA"/>
    <property type="match status" value="1"/>
</dbReference>
<dbReference type="SUPFAM" id="SSF55073">
    <property type="entry name" value="Nucleotide cyclase"/>
    <property type="match status" value="1"/>
</dbReference>
<organism evidence="5 6">
    <name type="scientific">Thalassobaculum fulvum</name>
    <dbReference type="NCBI Taxonomy" id="1633335"/>
    <lineage>
        <taxon>Bacteria</taxon>
        <taxon>Pseudomonadati</taxon>
        <taxon>Pseudomonadota</taxon>
        <taxon>Alphaproteobacteria</taxon>
        <taxon>Rhodospirillales</taxon>
        <taxon>Thalassobaculaceae</taxon>
        <taxon>Thalassobaculum</taxon>
    </lineage>
</organism>
<dbReference type="InterPro" id="IPR013655">
    <property type="entry name" value="PAS_fold_3"/>
</dbReference>
<dbReference type="InterPro" id="IPR035919">
    <property type="entry name" value="EAL_sf"/>
</dbReference>
<dbReference type="SMART" id="SM00091">
    <property type="entry name" value="PAS"/>
    <property type="match status" value="3"/>
</dbReference>
<proteinExistence type="predicted"/>
<dbReference type="NCBIfam" id="TIGR00254">
    <property type="entry name" value="GGDEF"/>
    <property type="match status" value="1"/>
</dbReference>
<dbReference type="PROSITE" id="PS50113">
    <property type="entry name" value="PAC"/>
    <property type="match status" value="1"/>
</dbReference>
<feature type="domain" description="PAS" evidence="1">
    <location>
        <begin position="268"/>
        <end position="340"/>
    </location>
</feature>
<dbReference type="InterPro" id="IPR001633">
    <property type="entry name" value="EAL_dom"/>
</dbReference>
<dbReference type="PANTHER" id="PTHR44757:SF2">
    <property type="entry name" value="BIOFILM ARCHITECTURE MAINTENANCE PROTEIN MBAA"/>
    <property type="match status" value="1"/>
</dbReference>
<dbReference type="Pfam" id="PF00990">
    <property type="entry name" value="GGDEF"/>
    <property type="match status" value="1"/>
</dbReference>
<evidence type="ECO:0000313" key="6">
    <source>
        <dbReference type="Proteomes" id="UP000630353"/>
    </source>
</evidence>
<dbReference type="CDD" id="cd00130">
    <property type="entry name" value="PAS"/>
    <property type="match status" value="1"/>
</dbReference>
<dbReference type="RefSeq" id="WP_189989840.1">
    <property type="nucleotide sequence ID" value="NZ_BMZS01000005.1"/>
</dbReference>
<dbReference type="InterPro" id="IPR035965">
    <property type="entry name" value="PAS-like_dom_sf"/>
</dbReference>
<dbReference type="PROSITE" id="PS50887">
    <property type="entry name" value="GGDEF"/>
    <property type="match status" value="1"/>
</dbReference>
<dbReference type="Pfam" id="PF00563">
    <property type="entry name" value="EAL"/>
    <property type="match status" value="1"/>
</dbReference>
<evidence type="ECO:0000313" key="5">
    <source>
        <dbReference type="EMBL" id="GHD50745.1"/>
    </source>
</evidence>
<dbReference type="Pfam" id="PF12860">
    <property type="entry name" value="PAS_7"/>
    <property type="match status" value="2"/>
</dbReference>
<feature type="domain" description="GGDEF" evidence="4">
    <location>
        <begin position="429"/>
        <end position="562"/>
    </location>
</feature>
<dbReference type="CDD" id="cd01948">
    <property type="entry name" value="EAL"/>
    <property type="match status" value="1"/>
</dbReference>
<dbReference type="NCBIfam" id="TIGR00229">
    <property type="entry name" value="sensory_box"/>
    <property type="match status" value="1"/>
</dbReference>
<dbReference type="PANTHER" id="PTHR44757">
    <property type="entry name" value="DIGUANYLATE CYCLASE DGCP"/>
    <property type="match status" value="1"/>
</dbReference>
<dbReference type="CDD" id="cd01949">
    <property type="entry name" value="GGDEF"/>
    <property type="match status" value="1"/>
</dbReference>
<evidence type="ECO:0000259" key="4">
    <source>
        <dbReference type="PROSITE" id="PS50887"/>
    </source>
</evidence>
<evidence type="ECO:0000259" key="1">
    <source>
        <dbReference type="PROSITE" id="PS50112"/>
    </source>
</evidence>
<dbReference type="PROSITE" id="PS50883">
    <property type="entry name" value="EAL"/>
    <property type="match status" value="1"/>
</dbReference>
<dbReference type="InterPro" id="IPR052155">
    <property type="entry name" value="Biofilm_reg_signaling"/>
</dbReference>
<dbReference type="InterPro" id="IPR000014">
    <property type="entry name" value="PAS"/>
</dbReference>
<dbReference type="SMART" id="SM00086">
    <property type="entry name" value="PAC"/>
    <property type="match status" value="1"/>
</dbReference>
<dbReference type="AlphaFoldDB" id="A0A918XSY4"/>
<dbReference type="SUPFAM" id="SSF55785">
    <property type="entry name" value="PYP-like sensor domain (PAS domain)"/>
    <property type="match status" value="3"/>
</dbReference>